<evidence type="ECO:0000256" key="1">
    <source>
        <dbReference type="SAM" id="MobiDB-lite"/>
    </source>
</evidence>
<reference evidence="2" key="1">
    <citation type="submission" date="2020-11" db="EMBL/GenBank/DDBJ databases">
        <authorList>
            <consortium name="DOE Joint Genome Institute"/>
            <person name="Ahrendt S."/>
            <person name="Riley R."/>
            <person name="Andreopoulos W."/>
            <person name="Labutti K."/>
            <person name="Pangilinan J."/>
            <person name="Ruiz-Duenas F.J."/>
            <person name="Barrasa J.M."/>
            <person name="Sanchez-Garcia M."/>
            <person name="Camarero S."/>
            <person name="Miyauchi S."/>
            <person name="Serrano A."/>
            <person name="Linde D."/>
            <person name="Babiker R."/>
            <person name="Drula E."/>
            <person name="Ayuso-Fernandez I."/>
            <person name="Pacheco R."/>
            <person name="Padilla G."/>
            <person name="Ferreira P."/>
            <person name="Barriuso J."/>
            <person name="Kellner H."/>
            <person name="Castanera R."/>
            <person name="Alfaro M."/>
            <person name="Ramirez L."/>
            <person name="Pisabarro A.G."/>
            <person name="Kuo A."/>
            <person name="Tritt A."/>
            <person name="Lipzen A."/>
            <person name="He G."/>
            <person name="Yan M."/>
            <person name="Ng V."/>
            <person name="Cullen D."/>
            <person name="Martin F."/>
            <person name="Rosso M.-N."/>
            <person name="Henrissat B."/>
            <person name="Hibbett D."/>
            <person name="Martinez A.T."/>
            <person name="Grigoriev I.V."/>
        </authorList>
    </citation>
    <scope>NUCLEOTIDE SEQUENCE</scope>
    <source>
        <strain evidence="2">CIRM-BRFM 674</strain>
    </source>
</reference>
<accession>A0A9P6CTZ7</accession>
<name>A0A9P6CTZ7_9AGAR</name>
<protein>
    <submittedName>
        <fullName evidence="2">Uncharacterized protein</fullName>
    </submittedName>
</protein>
<evidence type="ECO:0000313" key="3">
    <source>
        <dbReference type="Proteomes" id="UP000807469"/>
    </source>
</evidence>
<feature type="region of interest" description="Disordered" evidence="1">
    <location>
        <begin position="139"/>
        <end position="158"/>
    </location>
</feature>
<dbReference type="Proteomes" id="UP000807469">
    <property type="component" value="Unassembled WGS sequence"/>
</dbReference>
<gene>
    <name evidence="2" type="ORF">BDN70DRAFT_895295</name>
</gene>
<dbReference type="AlphaFoldDB" id="A0A9P6CTZ7"/>
<proteinExistence type="predicted"/>
<organism evidence="2 3">
    <name type="scientific">Pholiota conissans</name>
    <dbReference type="NCBI Taxonomy" id="109636"/>
    <lineage>
        <taxon>Eukaryota</taxon>
        <taxon>Fungi</taxon>
        <taxon>Dikarya</taxon>
        <taxon>Basidiomycota</taxon>
        <taxon>Agaricomycotina</taxon>
        <taxon>Agaricomycetes</taxon>
        <taxon>Agaricomycetidae</taxon>
        <taxon>Agaricales</taxon>
        <taxon>Agaricineae</taxon>
        <taxon>Strophariaceae</taxon>
        <taxon>Pholiota</taxon>
    </lineage>
</organism>
<sequence>MFDFDFMDRKCRINDDDCPDTRKYMHLLALLAYVNPRILRLHSAAGELEHKGIIHLRRRRGQKNIRANVTIAWGNLDRKSGRRDRYGWEKIKTKERTIIHVNETKMKHQRKYFLRQPFAASGPHLLVMSIVPNKDLKHELDENMKRRKGYSDGGAREK</sequence>
<keyword evidence="3" id="KW-1185">Reference proteome</keyword>
<evidence type="ECO:0000313" key="2">
    <source>
        <dbReference type="EMBL" id="KAF9479002.1"/>
    </source>
</evidence>
<dbReference type="EMBL" id="MU155222">
    <property type="protein sequence ID" value="KAF9479002.1"/>
    <property type="molecule type" value="Genomic_DNA"/>
</dbReference>
<comment type="caution">
    <text evidence="2">The sequence shown here is derived from an EMBL/GenBank/DDBJ whole genome shotgun (WGS) entry which is preliminary data.</text>
</comment>